<proteinExistence type="predicted"/>
<keyword evidence="2" id="KW-1133">Transmembrane helix</keyword>
<feature type="region of interest" description="Disordered" evidence="1">
    <location>
        <begin position="54"/>
        <end position="81"/>
    </location>
</feature>
<evidence type="ECO:0000313" key="3">
    <source>
        <dbReference type="EMBL" id="MBP2028003.1"/>
    </source>
</evidence>
<name>A0ABS4KJP0_9FIRM</name>
<dbReference type="PANTHER" id="PTHR39162:SF1">
    <property type="entry name" value="SPORULATION PROTEIN YTFJ"/>
    <property type="match status" value="1"/>
</dbReference>
<dbReference type="EMBL" id="JAGGLI010000019">
    <property type="protein sequence ID" value="MBP2028003.1"/>
    <property type="molecule type" value="Genomic_DNA"/>
</dbReference>
<evidence type="ECO:0000313" key="4">
    <source>
        <dbReference type="Proteomes" id="UP001314903"/>
    </source>
</evidence>
<reference evidence="3 4" key="1">
    <citation type="submission" date="2021-03" db="EMBL/GenBank/DDBJ databases">
        <title>Genomic Encyclopedia of Type Strains, Phase IV (KMG-IV): sequencing the most valuable type-strain genomes for metagenomic binning, comparative biology and taxonomic classification.</title>
        <authorList>
            <person name="Goeker M."/>
        </authorList>
    </citation>
    <scope>NUCLEOTIDE SEQUENCE [LARGE SCALE GENOMIC DNA]</scope>
    <source>
        <strain evidence="3 4">DSM 27512</strain>
    </source>
</reference>
<feature type="compositionally biased region" description="Basic and acidic residues" evidence="1">
    <location>
        <begin position="65"/>
        <end position="74"/>
    </location>
</feature>
<accession>A0ABS4KJP0</accession>
<gene>
    <name evidence="3" type="ORF">J2Z35_001802</name>
</gene>
<dbReference type="RefSeq" id="WP_209661062.1">
    <property type="nucleotide sequence ID" value="NZ_JAGGLI010000019.1"/>
</dbReference>
<keyword evidence="2" id="KW-0812">Transmembrane</keyword>
<dbReference type="Proteomes" id="UP001314903">
    <property type="component" value="Unassembled WGS sequence"/>
</dbReference>
<dbReference type="Pfam" id="PF09579">
    <property type="entry name" value="Spore_YtfJ"/>
    <property type="match status" value="1"/>
</dbReference>
<evidence type="ECO:0000256" key="2">
    <source>
        <dbReference type="SAM" id="Phobius"/>
    </source>
</evidence>
<evidence type="ECO:0000256" key="1">
    <source>
        <dbReference type="SAM" id="MobiDB-lite"/>
    </source>
</evidence>
<keyword evidence="4" id="KW-1185">Reference proteome</keyword>
<comment type="caution">
    <text evidence="3">The sequence shown here is derived from an EMBL/GenBank/DDBJ whole genome shotgun (WGS) entry which is preliminary data.</text>
</comment>
<protein>
    <submittedName>
        <fullName evidence="3">Spore protein YtfJ</fullName>
    </submittedName>
</protein>
<organism evidence="3 4">
    <name type="scientific">Acetoanaerobium pronyense</name>
    <dbReference type="NCBI Taxonomy" id="1482736"/>
    <lineage>
        <taxon>Bacteria</taxon>
        <taxon>Bacillati</taxon>
        <taxon>Bacillota</taxon>
        <taxon>Clostridia</taxon>
        <taxon>Peptostreptococcales</taxon>
        <taxon>Filifactoraceae</taxon>
        <taxon>Acetoanaerobium</taxon>
    </lineage>
</organism>
<keyword evidence="2" id="KW-0472">Membrane</keyword>
<dbReference type="InterPro" id="IPR014229">
    <property type="entry name" value="Spore_YtfJ"/>
</dbReference>
<dbReference type="PANTHER" id="PTHR39162">
    <property type="entry name" value="GLL3345 PROTEIN"/>
    <property type="match status" value="1"/>
</dbReference>
<sequence length="143" mass="15291">MKFKAGKNVAVSEIIESLKSADVNHVFGEATEKYGKTIIPVGKVCCSFGYGFGSSNTEDSDAETSADKDGKEDGFGGGGGASFKIKPVGYIEVTPSCTKFVKTPLFSFKSALLGVSLFKMGAMFGLCLAGMLYCKKKHYYNHH</sequence>
<feature type="transmembrane region" description="Helical" evidence="2">
    <location>
        <begin position="111"/>
        <end position="134"/>
    </location>
</feature>